<sequence>MKKATPFLPDVLRQGALAMGLVVALTAASAAAEPYTLNVSDKINVRVVEWKAAESTFTEWTALGGEYVIGPAGTTAFPFVGDVESAGKSPQDLARELADGLKQSLGLVVTPNVSIEIAEFAPIYVAGDVQSPGEYKFLPGLTLIKALSLAGGERRGADANSRAERDVVTVTGAYQVLQDEQLRLLAKRARIDAELAGQETITPPEQFAGVEGVEPLLSDEHAVLVANLKALNSQSSALDSQTTVLQRQIETFSQKRTATERQLSVAQEQLTNVRSLAEDGLAVVSRVASLETSVADYETRLLDIDMAQLQAQQAIGDAEIRRTDLADSHAAELSVERQEVEAKLAEVNLKLATQQGLVREAVAYSGIAPGTAGSLASYTYSIIRNGEEIAADMSTPVLSGDVVQVRLVVAE</sequence>
<gene>
    <name evidence="6" type="primary">exoF</name>
    <name evidence="6" type="ORF">GCM10007913_12200</name>
</gene>
<feature type="signal peptide" evidence="2">
    <location>
        <begin position="1"/>
        <end position="32"/>
    </location>
</feature>
<dbReference type="InterPro" id="IPR049712">
    <property type="entry name" value="Poly_export"/>
</dbReference>
<evidence type="ECO:0000259" key="5">
    <source>
        <dbReference type="Pfam" id="PF25994"/>
    </source>
</evidence>
<evidence type="ECO:0000313" key="6">
    <source>
        <dbReference type="EMBL" id="GLQ09288.1"/>
    </source>
</evidence>
<reference evidence="6" key="2">
    <citation type="submission" date="2023-01" db="EMBL/GenBank/DDBJ databases">
        <title>Draft genome sequence of Devosia yakushimensis strain NBRC 103855.</title>
        <authorList>
            <person name="Sun Q."/>
            <person name="Mori K."/>
        </authorList>
    </citation>
    <scope>NUCLEOTIDE SEQUENCE</scope>
    <source>
        <strain evidence="6">NBRC 103855</strain>
    </source>
</reference>
<dbReference type="InterPro" id="IPR019554">
    <property type="entry name" value="Soluble_ligand-bd"/>
</dbReference>
<name>A0ABQ5UDJ6_9HYPH</name>
<dbReference type="Gene3D" id="3.30.1950.10">
    <property type="entry name" value="wza like domain"/>
    <property type="match status" value="1"/>
</dbReference>
<dbReference type="PANTHER" id="PTHR33619:SF3">
    <property type="entry name" value="POLYSACCHARIDE EXPORT PROTEIN GFCE-RELATED"/>
    <property type="match status" value="1"/>
</dbReference>
<dbReference type="Pfam" id="PF10531">
    <property type="entry name" value="SLBB"/>
    <property type="match status" value="1"/>
</dbReference>
<evidence type="ECO:0000259" key="4">
    <source>
        <dbReference type="Pfam" id="PF10531"/>
    </source>
</evidence>
<evidence type="ECO:0000313" key="7">
    <source>
        <dbReference type="Proteomes" id="UP001161406"/>
    </source>
</evidence>
<feature type="domain" description="Polysaccharide export protein N-terminal" evidence="3">
    <location>
        <begin position="30"/>
        <end position="117"/>
    </location>
</feature>
<proteinExistence type="predicted"/>
<keyword evidence="7" id="KW-1185">Reference proteome</keyword>
<evidence type="ECO:0000256" key="2">
    <source>
        <dbReference type="SAM" id="SignalP"/>
    </source>
</evidence>
<feature type="chain" id="PRO_5045041045" evidence="2">
    <location>
        <begin position="33"/>
        <end position="411"/>
    </location>
</feature>
<feature type="domain" description="AprE-like long alpha-helical hairpin" evidence="5">
    <location>
        <begin position="173"/>
        <end position="354"/>
    </location>
</feature>
<dbReference type="Pfam" id="PF02563">
    <property type="entry name" value="Poly_export"/>
    <property type="match status" value="1"/>
</dbReference>
<keyword evidence="1 2" id="KW-0732">Signal</keyword>
<dbReference type="PANTHER" id="PTHR33619">
    <property type="entry name" value="POLYSACCHARIDE EXPORT PROTEIN GFCE-RELATED"/>
    <property type="match status" value="1"/>
</dbReference>
<dbReference type="InterPro" id="IPR058781">
    <property type="entry name" value="HH_AprE-like"/>
</dbReference>
<dbReference type="Proteomes" id="UP001161406">
    <property type="component" value="Unassembled WGS sequence"/>
</dbReference>
<dbReference type="Gene3D" id="3.10.560.10">
    <property type="entry name" value="Outer membrane lipoprotein wza domain like"/>
    <property type="match status" value="1"/>
</dbReference>
<reference evidence="6" key="1">
    <citation type="journal article" date="2014" name="Int. J. Syst. Evol. Microbiol.">
        <title>Complete genome of a new Firmicutes species belonging to the dominant human colonic microbiota ('Ruminococcus bicirculans') reveals two chromosomes and a selective capacity to utilize plant glucans.</title>
        <authorList>
            <consortium name="NISC Comparative Sequencing Program"/>
            <person name="Wegmann U."/>
            <person name="Louis P."/>
            <person name="Goesmann A."/>
            <person name="Henrissat B."/>
            <person name="Duncan S.H."/>
            <person name="Flint H.J."/>
        </authorList>
    </citation>
    <scope>NUCLEOTIDE SEQUENCE</scope>
    <source>
        <strain evidence="6">NBRC 103855</strain>
    </source>
</reference>
<feature type="domain" description="Soluble ligand binding" evidence="4">
    <location>
        <begin position="123"/>
        <end position="158"/>
    </location>
</feature>
<dbReference type="InterPro" id="IPR003715">
    <property type="entry name" value="Poly_export_N"/>
</dbReference>
<protein>
    <submittedName>
        <fullName evidence="6">Exopolysaccharide production protein ExoF</fullName>
    </submittedName>
</protein>
<accession>A0ABQ5UDJ6</accession>
<evidence type="ECO:0000256" key="1">
    <source>
        <dbReference type="ARBA" id="ARBA00022729"/>
    </source>
</evidence>
<evidence type="ECO:0000259" key="3">
    <source>
        <dbReference type="Pfam" id="PF02563"/>
    </source>
</evidence>
<organism evidence="6 7">
    <name type="scientific">Devosia yakushimensis</name>
    <dbReference type="NCBI Taxonomy" id="470028"/>
    <lineage>
        <taxon>Bacteria</taxon>
        <taxon>Pseudomonadati</taxon>
        <taxon>Pseudomonadota</taxon>
        <taxon>Alphaproteobacteria</taxon>
        <taxon>Hyphomicrobiales</taxon>
        <taxon>Devosiaceae</taxon>
        <taxon>Devosia</taxon>
    </lineage>
</organism>
<comment type="caution">
    <text evidence="6">The sequence shown here is derived from an EMBL/GenBank/DDBJ whole genome shotgun (WGS) entry which is preliminary data.</text>
</comment>
<dbReference type="Pfam" id="PF25994">
    <property type="entry name" value="HH_AprE"/>
    <property type="match status" value="1"/>
</dbReference>
<dbReference type="RefSeq" id="WP_284388916.1">
    <property type="nucleotide sequence ID" value="NZ_BSNG01000001.1"/>
</dbReference>
<dbReference type="EMBL" id="BSNG01000001">
    <property type="protein sequence ID" value="GLQ09288.1"/>
    <property type="molecule type" value="Genomic_DNA"/>
</dbReference>